<dbReference type="Proteomes" id="UP000467428">
    <property type="component" value="Chromosome"/>
</dbReference>
<protein>
    <recommendedName>
        <fullName evidence="5">Peptide zinc metalloprotease protein</fullName>
    </recommendedName>
</protein>
<evidence type="ECO:0000313" key="4">
    <source>
        <dbReference type="Proteomes" id="UP000467428"/>
    </source>
</evidence>
<feature type="transmembrane region" description="Helical" evidence="2">
    <location>
        <begin position="206"/>
        <end position="225"/>
    </location>
</feature>
<gene>
    <name evidence="3" type="ORF">MARA_16250</name>
</gene>
<name>A0A7I7RUC4_9MYCO</name>
<keyword evidence="2" id="KW-0472">Membrane</keyword>
<feature type="region of interest" description="Disordered" evidence="1">
    <location>
        <begin position="721"/>
        <end position="845"/>
    </location>
</feature>
<feature type="transmembrane region" description="Helical" evidence="2">
    <location>
        <begin position="174"/>
        <end position="194"/>
    </location>
</feature>
<organism evidence="3 4">
    <name type="scientific">Mycolicibacterium arabiense</name>
    <dbReference type="NCBI Taxonomy" id="1286181"/>
    <lineage>
        <taxon>Bacteria</taxon>
        <taxon>Bacillati</taxon>
        <taxon>Actinomycetota</taxon>
        <taxon>Actinomycetes</taxon>
        <taxon>Mycobacteriales</taxon>
        <taxon>Mycobacteriaceae</taxon>
        <taxon>Mycolicibacterium</taxon>
    </lineage>
</organism>
<keyword evidence="4" id="KW-1185">Reference proteome</keyword>
<reference evidence="3 4" key="1">
    <citation type="journal article" date="2019" name="Emerg. Microbes Infect.">
        <title>Comprehensive subspecies identification of 175 nontuberculous mycobacteria species based on 7547 genomic profiles.</title>
        <authorList>
            <person name="Matsumoto Y."/>
            <person name="Kinjo T."/>
            <person name="Motooka D."/>
            <person name="Nabeya D."/>
            <person name="Jung N."/>
            <person name="Uechi K."/>
            <person name="Horii T."/>
            <person name="Iida T."/>
            <person name="Fujita J."/>
            <person name="Nakamura S."/>
        </authorList>
    </citation>
    <scope>NUCLEOTIDE SEQUENCE [LARGE SCALE GENOMIC DNA]</scope>
    <source>
        <strain evidence="3 4">JCM 18538</strain>
    </source>
</reference>
<geneLocation type="plasmid" evidence="4">
    <name>pjcm18538 dna</name>
</geneLocation>
<sequence>MTVSTHGSESVDAGPRRADGVELIGEMAGSGYRVPPSLARRADGQTVQLTPLLYAILRESDGHHSSADIAAAVSESTGRTVSADNVDHLVDKQLRPLGLLVRADGGQPVLKKRNPLLGLRFRYAVTDPDRTRRLTDPFRVLFRPRVVVPMLAAFAVVCWWVFLEKGLASAAYDAFERPGLLILVFAVTIASAGFHEFGHAAAARYGGSTPGVMGVGLYLVWPAFYTDVTDSYRLGRAGRVRTDLGGLYFNAIVAVGITALWWWLRYDALLLVVATQILQMLRQLAPMVRFDGYHVLADLTGVPDLYSRIKPTLLGALPWRWGDPGARLLKPWARILVTCWVIVVIPLLLSALAAAVIALPRLIGTAWASLGRQQDVLGTAWAEGDMVQATARVLAMVAIVIPVAGVLYMLIRFVRQSSSAAWTSTEGKPVRRILVAALGVAVVGAVGYAWLPREDNYRPISPDERGTIGDIVYALDSDRIAEPVTGDVAPRAVSAPTLFKGKQGVLQAVWDTNTPRPVKRAPELAVILVPKAPAAPGGGGGGYAATAATPGADQGWVFPVDKPLAPGPGDTQALAVNTTDGTTEYEAAFAMVWTTDETDVTNVNEAQAYASCSSCSAVAVAFQVVFVIDEDEAGDNVVAPQNLAGALNYDCVNCLTYALARQLFVTLDEPLSEEAMAELDALWTEIAAYGEAIEAGEVPPEEIEAQLDAYETRIKAIVEADQPGTFPTSTATADATTSAPSSTAPSSTAASVAPTAPSAPADVPVEGSTVAEPSASTEPTADPTATNEVTAPTGTAPTGTATDGSTTTGSTTDGGTTGGSTTDGSTTGGTDSAGTGSTDGSGSSP</sequence>
<evidence type="ECO:0000256" key="2">
    <source>
        <dbReference type="SAM" id="Phobius"/>
    </source>
</evidence>
<keyword evidence="2" id="KW-1133">Transmembrane helix</keyword>
<dbReference type="RefSeq" id="WP_170314456.1">
    <property type="nucleotide sequence ID" value="NZ_AP022593.1"/>
</dbReference>
<accession>A0A7I7RUC4</accession>
<proteinExistence type="predicted"/>
<dbReference type="KEGG" id="marz:MARA_16250"/>
<feature type="transmembrane region" description="Helical" evidence="2">
    <location>
        <begin position="335"/>
        <end position="359"/>
    </location>
</feature>
<evidence type="ECO:0008006" key="5">
    <source>
        <dbReference type="Google" id="ProtNLM"/>
    </source>
</evidence>
<evidence type="ECO:0000256" key="1">
    <source>
        <dbReference type="SAM" id="MobiDB-lite"/>
    </source>
</evidence>
<dbReference type="AlphaFoldDB" id="A0A7I7RUC4"/>
<evidence type="ECO:0000313" key="3">
    <source>
        <dbReference type="EMBL" id="BBY48157.1"/>
    </source>
</evidence>
<feature type="transmembrane region" description="Helical" evidence="2">
    <location>
        <begin position="393"/>
        <end position="411"/>
    </location>
</feature>
<feature type="compositionally biased region" description="Low complexity" evidence="1">
    <location>
        <begin position="727"/>
        <end position="764"/>
    </location>
</feature>
<feature type="transmembrane region" description="Helical" evidence="2">
    <location>
        <begin position="432"/>
        <end position="451"/>
    </location>
</feature>
<feature type="transmembrane region" description="Helical" evidence="2">
    <location>
        <begin position="245"/>
        <end position="264"/>
    </location>
</feature>
<feature type="transmembrane region" description="Helical" evidence="2">
    <location>
        <begin position="140"/>
        <end position="162"/>
    </location>
</feature>
<dbReference type="EMBL" id="AP022593">
    <property type="protein sequence ID" value="BBY48157.1"/>
    <property type="molecule type" value="Genomic_DNA"/>
</dbReference>
<keyword evidence="2" id="KW-0812">Transmembrane</keyword>
<feature type="compositionally biased region" description="Polar residues" evidence="1">
    <location>
        <begin position="774"/>
        <end position="789"/>
    </location>
</feature>
<feature type="compositionally biased region" description="Low complexity" evidence="1">
    <location>
        <begin position="790"/>
        <end position="845"/>
    </location>
</feature>